<feature type="transmembrane region" description="Helical" evidence="1">
    <location>
        <begin position="143"/>
        <end position="164"/>
    </location>
</feature>
<dbReference type="OrthoDB" id="2907435at2759"/>
<proteinExistence type="predicted"/>
<feature type="transmembrane region" description="Helical" evidence="1">
    <location>
        <begin position="20"/>
        <end position="41"/>
    </location>
</feature>
<sequence>MAPIAYETEWTVVLSEVIRSATSLLLNGVCILLAVQACYFLSRRRSSGRAALICAMIVACSFAIAQMIHQVVVTAMLLGLHHSAGIAETASDQQRLLGSFQHLVQVQSQRENILMLLNNLFVDSLFIYRCYVIWAEFRSRVKVICVPLLLVLAITILGIVTASLPSDHSGVNELTIVVAVGMITANLLLTGLTAGRIWWMRCQSLRVTGRTQLVSRYNTAIKMLLESSGLYFIFMVGFLIIQAMGSPATFYSPGISVLSGASGQLMNVLPALLILESSV</sequence>
<evidence type="ECO:0000313" key="2">
    <source>
        <dbReference type="EMBL" id="KAF7364963.1"/>
    </source>
</evidence>
<keyword evidence="1" id="KW-1133">Transmembrane helix</keyword>
<feature type="transmembrane region" description="Helical" evidence="1">
    <location>
        <begin position="113"/>
        <end position="131"/>
    </location>
</feature>
<dbReference type="AlphaFoldDB" id="A0A8H7DAK1"/>
<dbReference type="EMBL" id="JACAZI010000003">
    <property type="protein sequence ID" value="KAF7364963.1"/>
    <property type="molecule type" value="Genomic_DNA"/>
</dbReference>
<name>A0A8H7DAK1_9AGAR</name>
<organism evidence="2 3">
    <name type="scientific">Mycena venus</name>
    <dbReference type="NCBI Taxonomy" id="2733690"/>
    <lineage>
        <taxon>Eukaryota</taxon>
        <taxon>Fungi</taxon>
        <taxon>Dikarya</taxon>
        <taxon>Basidiomycota</taxon>
        <taxon>Agaricomycotina</taxon>
        <taxon>Agaricomycetes</taxon>
        <taxon>Agaricomycetidae</taxon>
        <taxon>Agaricales</taxon>
        <taxon>Marasmiineae</taxon>
        <taxon>Mycenaceae</taxon>
        <taxon>Mycena</taxon>
    </lineage>
</organism>
<feature type="transmembrane region" description="Helical" evidence="1">
    <location>
        <begin position="176"/>
        <end position="199"/>
    </location>
</feature>
<keyword evidence="3" id="KW-1185">Reference proteome</keyword>
<keyword evidence="1" id="KW-0472">Membrane</keyword>
<gene>
    <name evidence="2" type="ORF">MVEN_00367100</name>
</gene>
<comment type="caution">
    <text evidence="2">The sequence shown here is derived from an EMBL/GenBank/DDBJ whole genome shotgun (WGS) entry which is preliminary data.</text>
</comment>
<dbReference type="Proteomes" id="UP000620124">
    <property type="component" value="Unassembled WGS sequence"/>
</dbReference>
<reference evidence="2" key="1">
    <citation type="submission" date="2020-05" db="EMBL/GenBank/DDBJ databases">
        <title>Mycena genomes resolve the evolution of fungal bioluminescence.</title>
        <authorList>
            <person name="Tsai I.J."/>
        </authorList>
    </citation>
    <scope>NUCLEOTIDE SEQUENCE</scope>
    <source>
        <strain evidence="2">CCC161011</strain>
    </source>
</reference>
<protein>
    <submittedName>
        <fullName evidence="2">Uncharacterized protein</fullName>
    </submittedName>
</protein>
<evidence type="ECO:0000313" key="3">
    <source>
        <dbReference type="Proteomes" id="UP000620124"/>
    </source>
</evidence>
<feature type="transmembrane region" description="Helical" evidence="1">
    <location>
        <begin position="50"/>
        <end position="68"/>
    </location>
</feature>
<accession>A0A8H7DAK1</accession>
<keyword evidence="1" id="KW-0812">Transmembrane</keyword>
<feature type="transmembrane region" description="Helical" evidence="1">
    <location>
        <begin position="250"/>
        <end position="275"/>
    </location>
</feature>
<feature type="transmembrane region" description="Helical" evidence="1">
    <location>
        <begin position="220"/>
        <end position="244"/>
    </location>
</feature>
<evidence type="ECO:0000256" key="1">
    <source>
        <dbReference type="SAM" id="Phobius"/>
    </source>
</evidence>